<evidence type="ECO:0000256" key="1">
    <source>
        <dbReference type="ARBA" id="ARBA00001937"/>
    </source>
</evidence>
<dbReference type="SUPFAM" id="SSF52151">
    <property type="entry name" value="FabD/lysophospholipase-like"/>
    <property type="match status" value="1"/>
</dbReference>
<keyword evidence="25" id="KW-1185">Reference proteome</keyword>
<evidence type="ECO:0000259" key="22">
    <source>
        <dbReference type="PROSITE" id="PS50075"/>
    </source>
</evidence>
<evidence type="ECO:0000259" key="23">
    <source>
        <dbReference type="PROSITE" id="PS52004"/>
    </source>
</evidence>
<accession>A0A139WVY0</accession>
<dbReference type="SMART" id="SM00825">
    <property type="entry name" value="PKS_KS"/>
    <property type="match status" value="1"/>
</dbReference>
<dbReference type="Gene3D" id="3.40.366.10">
    <property type="entry name" value="Malonyl-Coenzyme A Acyl Carrier Protein, domain 2"/>
    <property type="match status" value="1"/>
</dbReference>
<feature type="domain" description="Carrier" evidence="22">
    <location>
        <begin position="1466"/>
        <end position="1541"/>
    </location>
</feature>
<keyword evidence="4" id="KW-0597">Phosphoprotein</keyword>
<dbReference type="EC" id="2.3.1.292" evidence="16"/>
<dbReference type="PANTHER" id="PTHR43775">
    <property type="entry name" value="FATTY ACID SYNTHASE"/>
    <property type="match status" value="1"/>
</dbReference>
<dbReference type="GO" id="GO:0004315">
    <property type="term" value="F:3-oxoacyl-[acyl-carrier-protein] synthase activity"/>
    <property type="evidence" value="ECO:0007669"/>
    <property type="project" value="InterPro"/>
</dbReference>
<evidence type="ECO:0000256" key="21">
    <source>
        <dbReference type="SAM" id="MobiDB-lite"/>
    </source>
</evidence>
<keyword evidence="6" id="KW-0276">Fatty acid metabolism</keyword>
<dbReference type="Pfam" id="PF00109">
    <property type="entry name" value="ketoacyl-synt"/>
    <property type="match status" value="1"/>
</dbReference>
<organism evidence="24 25">
    <name type="scientific">Scytonema hofmannii PCC 7110</name>
    <dbReference type="NCBI Taxonomy" id="128403"/>
    <lineage>
        <taxon>Bacteria</taxon>
        <taxon>Bacillati</taxon>
        <taxon>Cyanobacteriota</taxon>
        <taxon>Cyanophyceae</taxon>
        <taxon>Nostocales</taxon>
        <taxon>Scytonemataceae</taxon>
        <taxon>Scytonema</taxon>
    </lineage>
</organism>
<name>A0A139WVY0_9CYAN</name>
<evidence type="ECO:0000256" key="12">
    <source>
        <dbReference type="ARBA" id="ARBA00051971"/>
    </source>
</evidence>
<keyword evidence="5" id="KW-0808">Transferase</keyword>
<evidence type="ECO:0000256" key="7">
    <source>
        <dbReference type="ARBA" id="ARBA00022857"/>
    </source>
</evidence>
<keyword evidence="10" id="KW-0511">Multifunctional enzyme</keyword>
<dbReference type="InterPro" id="IPR020806">
    <property type="entry name" value="PKS_PP-bd"/>
</dbReference>
<evidence type="ECO:0000256" key="2">
    <source>
        <dbReference type="ARBA" id="ARBA00001957"/>
    </source>
</evidence>
<dbReference type="Pfam" id="PF21394">
    <property type="entry name" value="Beta-ketacyl_N"/>
    <property type="match status" value="1"/>
</dbReference>
<dbReference type="Pfam" id="PF00550">
    <property type="entry name" value="PP-binding"/>
    <property type="match status" value="1"/>
</dbReference>
<evidence type="ECO:0000256" key="16">
    <source>
        <dbReference type="ARBA" id="ARBA00066974"/>
    </source>
</evidence>
<dbReference type="CDD" id="cd08953">
    <property type="entry name" value="KR_2_SDR_x"/>
    <property type="match status" value="1"/>
</dbReference>
<dbReference type="InterPro" id="IPR014043">
    <property type="entry name" value="Acyl_transferase_dom"/>
</dbReference>
<reference evidence="24 25" key="1">
    <citation type="journal article" date="2013" name="Genome Biol. Evol.">
        <title>Genomes of Stigonematalean cyanobacteria (subsection V) and the evolution of oxygenic photosynthesis from prokaryotes to plastids.</title>
        <authorList>
            <person name="Dagan T."/>
            <person name="Roettger M."/>
            <person name="Stucken K."/>
            <person name="Landan G."/>
            <person name="Koch R."/>
            <person name="Major P."/>
            <person name="Gould S.B."/>
            <person name="Goremykin V.V."/>
            <person name="Rippka R."/>
            <person name="Tandeau de Marsac N."/>
            <person name="Gugger M."/>
            <person name="Lockhart P.J."/>
            <person name="Allen J.F."/>
            <person name="Brune I."/>
            <person name="Maus I."/>
            <person name="Puhler A."/>
            <person name="Martin W.F."/>
        </authorList>
    </citation>
    <scope>NUCLEOTIDE SEQUENCE [LARGE SCALE GENOMIC DNA]</scope>
    <source>
        <strain evidence="24 25">PCC 7110</strain>
    </source>
</reference>
<evidence type="ECO:0000256" key="18">
    <source>
        <dbReference type="ARBA" id="ARBA00075053"/>
    </source>
</evidence>
<evidence type="ECO:0000256" key="5">
    <source>
        <dbReference type="ARBA" id="ARBA00022679"/>
    </source>
</evidence>
<dbReference type="SUPFAM" id="SSF47336">
    <property type="entry name" value="ACP-like"/>
    <property type="match status" value="1"/>
</dbReference>
<dbReference type="Gene3D" id="3.40.47.10">
    <property type="match status" value="1"/>
</dbReference>
<evidence type="ECO:0000313" key="24">
    <source>
        <dbReference type="EMBL" id="KYC36591.1"/>
    </source>
</evidence>
<dbReference type="InterPro" id="IPR049490">
    <property type="entry name" value="C883_1060-like_KR_N"/>
</dbReference>
<dbReference type="Gene3D" id="3.30.70.250">
    <property type="entry name" value="Malonyl-CoA ACP transacylase, ACP-binding"/>
    <property type="match status" value="1"/>
</dbReference>
<dbReference type="Gene3D" id="3.30.70.3290">
    <property type="match status" value="1"/>
</dbReference>
<evidence type="ECO:0000256" key="14">
    <source>
        <dbReference type="ARBA" id="ARBA00052745"/>
    </source>
</evidence>
<evidence type="ECO:0000256" key="19">
    <source>
        <dbReference type="ARBA" id="ARBA00078169"/>
    </source>
</evidence>
<evidence type="ECO:0000256" key="15">
    <source>
        <dbReference type="ARBA" id="ARBA00058455"/>
    </source>
</evidence>
<dbReference type="GO" id="GO:0016491">
    <property type="term" value="F:oxidoreductase activity"/>
    <property type="evidence" value="ECO:0007669"/>
    <property type="project" value="UniProtKB-KW"/>
</dbReference>
<dbReference type="Gene3D" id="1.10.1200.10">
    <property type="entry name" value="ACP-like"/>
    <property type="match status" value="1"/>
</dbReference>
<comment type="catalytic activity">
    <reaction evidence="12">
        <text>19-(4-hydroxyphenyl)nonadecanoyl-[(phenol)carboxyphthiodiolenone synthase] + 2 (S)-methylmalonyl-CoA + 3 malonyl-CoA + 5 NADPH + 10 H(+) = C37-(phenol)carboxyphthiodiolenone-[(phenol)carboxyphthiodiolenone synthase] + 5 CO2 + 5 NADP(+) + 5 CoA + 2 H2O</text>
        <dbReference type="Rhea" id="RHEA:57760"/>
        <dbReference type="Rhea" id="RHEA-COMP:14273"/>
        <dbReference type="Rhea" id="RHEA-COMP:14990"/>
        <dbReference type="ChEBI" id="CHEBI:15377"/>
        <dbReference type="ChEBI" id="CHEBI:15378"/>
        <dbReference type="ChEBI" id="CHEBI:16526"/>
        <dbReference type="ChEBI" id="CHEBI:57287"/>
        <dbReference type="ChEBI" id="CHEBI:57327"/>
        <dbReference type="ChEBI" id="CHEBI:57384"/>
        <dbReference type="ChEBI" id="CHEBI:57783"/>
        <dbReference type="ChEBI" id="CHEBI:58349"/>
        <dbReference type="ChEBI" id="CHEBI:133301"/>
        <dbReference type="ChEBI" id="CHEBI:142260"/>
        <dbReference type="EC" id="2.3.1.292"/>
    </reaction>
</comment>
<gene>
    <name evidence="24" type="ORF">WA1_43685</name>
</gene>
<comment type="catalytic activity">
    <reaction evidence="14">
        <text>icosanoyl-[(phenol)carboxyphthiodiolenone synthase] + 2 (S)-methylmalonyl-CoA + 3 malonyl-CoA + 5 NADPH + 10 H(+) = C32-carboxyphthiodiolenone-[(phenol)carboxyphthiodiolenone synthase] + 5 CO2 + 5 NADP(+) + 5 CoA + 2 H2O</text>
        <dbReference type="Rhea" id="RHEA:57748"/>
        <dbReference type="Rhea" id="RHEA-COMP:14985"/>
        <dbReference type="Rhea" id="RHEA-COMP:14986"/>
        <dbReference type="ChEBI" id="CHEBI:15377"/>
        <dbReference type="ChEBI" id="CHEBI:15378"/>
        <dbReference type="ChEBI" id="CHEBI:16526"/>
        <dbReference type="ChEBI" id="CHEBI:57287"/>
        <dbReference type="ChEBI" id="CHEBI:57327"/>
        <dbReference type="ChEBI" id="CHEBI:57384"/>
        <dbReference type="ChEBI" id="CHEBI:57783"/>
        <dbReference type="ChEBI" id="CHEBI:58349"/>
        <dbReference type="ChEBI" id="CHEBI:87848"/>
        <dbReference type="ChEBI" id="CHEBI:142236"/>
        <dbReference type="EC" id="2.3.1.292"/>
    </reaction>
</comment>
<comment type="function">
    <text evidence="15">Part of the PpsABCDE complex involved in the biosynthesis of the lipid core common to phthiocerols and phenolphthiocerols by successive additions of malonyl-CoA or methylmalonyl-CoA extender units. PpsA can accept as substrate the activated forms of either icosanoyl (C20), docosanoyl (C22) or lignoceroyl (C24) groups from FadD26, or a (4-hydroxyphenyl)-C17 or (4-hydroxyphenyl)-C19 fatty acyl from FadD29. PpsA initiates the biosynthesis and extends its substrate using a malonyl-CoA extender unit. The PpsB and PpsC proteins add the second and third malonyl-CoA extender units. PpsD adds an (R)-methylmalonyl unit and PpsE adds a second (R)-methylmalonyl unit. The incorporation of the methylmalonyl units results in formation of two branched methyl groups in the elongated product.</text>
</comment>
<dbReference type="PROSITE" id="PS50075">
    <property type="entry name" value="CARRIER"/>
    <property type="match status" value="1"/>
</dbReference>
<dbReference type="InterPro" id="IPR036291">
    <property type="entry name" value="NAD(P)-bd_dom_sf"/>
</dbReference>
<dbReference type="FunFam" id="3.40.47.10:FF:000042">
    <property type="entry name" value="Polyketide synthase Pks13"/>
    <property type="match status" value="1"/>
</dbReference>
<dbReference type="InterPro" id="IPR020841">
    <property type="entry name" value="PKS_Beta-ketoAc_synthase_dom"/>
</dbReference>
<feature type="domain" description="Ketosynthase family 3 (KS3)" evidence="23">
    <location>
        <begin position="13"/>
        <end position="440"/>
    </location>
</feature>
<evidence type="ECO:0000256" key="9">
    <source>
        <dbReference type="ARBA" id="ARBA00023098"/>
    </source>
</evidence>
<dbReference type="InterPro" id="IPR018201">
    <property type="entry name" value="Ketoacyl_synth_AS"/>
</dbReference>
<evidence type="ECO:0000256" key="4">
    <source>
        <dbReference type="ARBA" id="ARBA00022553"/>
    </source>
</evidence>
<evidence type="ECO:0000256" key="11">
    <source>
        <dbReference type="ARBA" id="ARBA00050973"/>
    </source>
</evidence>
<keyword evidence="3" id="KW-0596">Phosphopantetheine</keyword>
<dbReference type="PROSITE" id="PS00606">
    <property type="entry name" value="KS3_1"/>
    <property type="match status" value="1"/>
</dbReference>
<dbReference type="SUPFAM" id="SSF55048">
    <property type="entry name" value="Probable ACP-binding domain of malonyl-CoA ACP transacylase"/>
    <property type="match status" value="1"/>
</dbReference>
<comment type="catalytic activity">
    <reaction evidence="11">
        <text>17-(4-hydroxyphenyl)heptadecanoyl-[(phenol)carboxyphthiodiolenone synthase] + 2 (S)-methylmalonyl-CoA + 3 malonyl-CoA + 5 NADPH + 10 H(+) = C35-(phenol)carboxyphthiodiolenone-[(phenol)carboxyphthiodiolenone synthase] + 5 CO2 + 5 NADP(+) + 5 CoA + 2 H2O</text>
        <dbReference type="Rhea" id="RHEA:57756"/>
        <dbReference type="Rhea" id="RHEA-COMP:14272"/>
        <dbReference type="Rhea" id="RHEA-COMP:14989"/>
        <dbReference type="ChEBI" id="CHEBI:15377"/>
        <dbReference type="ChEBI" id="CHEBI:15378"/>
        <dbReference type="ChEBI" id="CHEBI:16526"/>
        <dbReference type="ChEBI" id="CHEBI:57287"/>
        <dbReference type="ChEBI" id="CHEBI:57327"/>
        <dbReference type="ChEBI" id="CHEBI:57384"/>
        <dbReference type="ChEBI" id="CHEBI:57783"/>
        <dbReference type="ChEBI" id="CHEBI:58349"/>
        <dbReference type="ChEBI" id="CHEBI:133300"/>
        <dbReference type="ChEBI" id="CHEBI:142259"/>
        <dbReference type="EC" id="2.3.1.292"/>
    </reaction>
</comment>
<protein>
    <recommendedName>
        <fullName evidence="17">Phenolphthiocerol/phthiocerol polyketide synthase subunit E</fullName>
        <ecNumber evidence="16">2.3.1.292</ecNumber>
    </recommendedName>
    <alternativeName>
        <fullName evidence="19">(Phenol)carboxyphthiodiolenone synthase subunit E</fullName>
    </alternativeName>
    <alternativeName>
        <fullName evidence="20">Beta-ketoacyl-acyl-carrier-protein synthase I</fullName>
    </alternativeName>
    <alternativeName>
        <fullName evidence="18">Phthiocerol synthesis polyketide synthase type I PpsE</fullName>
    </alternativeName>
</protein>
<dbReference type="SUPFAM" id="SSF51735">
    <property type="entry name" value="NAD(P)-binding Rossmann-fold domains"/>
    <property type="match status" value="2"/>
</dbReference>
<dbReference type="PROSITE" id="PS52004">
    <property type="entry name" value="KS3_2"/>
    <property type="match status" value="1"/>
</dbReference>
<dbReference type="FunFam" id="1.10.1200.10:FF:000005">
    <property type="entry name" value="Nonribosomal peptide synthetase 1"/>
    <property type="match status" value="1"/>
</dbReference>
<keyword evidence="9" id="KW-0443">Lipid metabolism</keyword>
<evidence type="ECO:0000256" key="20">
    <source>
        <dbReference type="ARBA" id="ARBA00084020"/>
    </source>
</evidence>
<dbReference type="Pfam" id="PF00698">
    <property type="entry name" value="Acyl_transf_1"/>
    <property type="match status" value="1"/>
</dbReference>
<dbReference type="EMBL" id="ANNX02000047">
    <property type="protein sequence ID" value="KYC36591.1"/>
    <property type="molecule type" value="Genomic_DNA"/>
</dbReference>
<dbReference type="InterPro" id="IPR014031">
    <property type="entry name" value="Ketoacyl_synth_C"/>
</dbReference>
<dbReference type="GO" id="GO:0006633">
    <property type="term" value="P:fatty acid biosynthetic process"/>
    <property type="evidence" value="ECO:0007669"/>
    <property type="project" value="InterPro"/>
</dbReference>
<evidence type="ECO:0000256" key="8">
    <source>
        <dbReference type="ARBA" id="ARBA00023002"/>
    </source>
</evidence>
<dbReference type="InterPro" id="IPR036736">
    <property type="entry name" value="ACP-like_sf"/>
</dbReference>
<dbReference type="PANTHER" id="PTHR43775:SF51">
    <property type="entry name" value="INACTIVE PHENOLPHTHIOCEROL SYNTHESIS POLYKETIDE SYNTHASE TYPE I PKS1-RELATED"/>
    <property type="match status" value="1"/>
</dbReference>
<keyword evidence="8" id="KW-0560">Oxidoreductase</keyword>
<dbReference type="InterPro" id="IPR057326">
    <property type="entry name" value="KR_dom"/>
</dbReference>
<dbReference type="GO" id="GO:0034081">
    <property type="term" value="C:polyketide synthase complex"/>
    <property type="evidence" value="ECO:0007669"/>
    <property type="project" value="UniProtKB-ARBA"/>
</dbReference>
<comment type="cofactor">
    <cofactor evidence="2">
        <name>pantetheine 4'-phosphate</name>
        <dbReference type="ChEBI" id="CHEBI:47942"/>
    </cofactor>
</comment>
<dbReference type="InterPro" id="IPR009081">
    <property type="entry name" value="PP-bd_ACP"/>
</dbReference>
<evidence type="ECO:0000256" key="13">
    <source>
        <dbReference type="ARBA" id="ARBA00052119"/>
    </source>
</evidence>
<dbReference type="InterPro" id="IPR050091">
    <property type="entry name" value="PKS_NRPS_Biosynth_Enz"/>
</dbReference>
<dbReference type="STRING" id="128403.WA1_43685"/>
<dbReference type="InterPro" id="IPR016039">
    <property type="entry name" value="Thiolase-like"/>
</dbReference>
<dbReference type="Pfam" id="PF08659">
    <property type="entry name" value="KR"/>
    <property type="match status" value="1"/>
</dbReference>
<dbReference type="InterPro" id="IPR016036">
    <property type="entry name" value="Malonyl_transacylase_ACP-bd"/>
</dbReference>
<dbReference type="OrthoDB" id="499075at2"/>
<dbReference type="SUPFAM" id="SSF53901">
    <property type="entry name" value="Thiolase-like"/>
    <property type="match status" value="1"/>
</dbReference>
<comment type="cofactor">
    <cofactor evidence="1">
        <name>NADP(+)</name>
        <dbReference type="ChEBI" id="CHEBI:58349"/>
    </cofactor>
</comment>
<dbReference type="SMART" id="SM00827">
    <property type="entry name" value="PKS_AT"/>
    <property type="match status" value="1"/>
</dbReference>
<dbReference type="Pfam" id="PF22621">
    <property type="entry name" value="CurL-like_PKS_C"/>
    <property type="match status" value="1"/>
</dbReference>
<dbReference type="FunFam" id="3.40.366.10:FF:000002">
    <property type="entry name" value="Probable polyketide synthase 2"/>
    <property type="match status" value="1"/>
</dbReference>
<dbReference type="InterPro" id="IPR013968">
    <property type="entry name" value="PKS_KR"/>
</dbReference>
<dbReference type="CDD" id="cd00833">
    <property type="entry name" value="PKS"/>
    <property type="match status" value="1"/>
</dbReference>
<evidence type="ECO:0000256" key="17">
    <source>
        <dbReference type="ARBA" id="ARBA00073623"/>
    </source>
</evidence>
<evidence type="ECO:0000256" key="6">
    <source>
        <dbReference type="ARBA" id="ARBA00022832"/>
    </source>
</evidence>
<comment type="caution">
    <text evidence="24">The sequence shown here is derived from an EMBL/GenBank/DDBJ whole genome shotgun (WGS) entry which is preliminary data.</text>
</comment>
<evidence type="ECO:0000256" key="3">
    <source>
        <dbReference type="ARBA" id="ARBA00022450"/>
    </source>
</evidence>
<comment type="catalytic activity">
    <reaction evidence="13">
        <text>docosanoyl-[(phenol)carboxyphthiodiolenone synthase] + 2 (S)-methylmalonyl-CoA + 3 malonyl-CoA + 5 NADPH + 10 H(+) = C34-carboxyphthiodiolenone-[(phenol)carboxyphthiodiolenone synthase] + 5 CO2 + 5 NADP(+) + 5 CoA + 2 H2O</text>
        <dbReference type="Rhea" id="RHEA:57752"/>
        <dbReference type="Rhea" id="RHEA-COMP:14987"/>
        <dbReference type="Rhea" id="RHEA-COMP:14988"/>
        <dbReference type="ChEBI" id="CHEBI:15377"/>
        <dbReference type="ChEBI" id="CHEBI:15378"/>
        <dbReference type="ChEBI" id="CHEBI:16526"/>
        <dbReference type="ChEBI" id="CHEBI:57287"/>
        <dbReference type="ChEBI" id="CHEBI:57327"/>
        <dbReference type="ChEBI" id="CHEBI:57384"/>
        <dbReference type="ChEBI" id="CHEBI:57783"/>
        <dbReference type="ChEBI" id="CHEBI:58349"/>
        <dbReference type="ChEBI" id="CHEBI:142237"/>
        <dbReference type="ChEBI" id="CHEBI:142238"/>
        <dbReference type="EC" id="2.3.1.292"/>
    </reaction>
</comment>
<evidence type="ECO:0000313" key="25">
    <source>
        <dbReference type="Proteomes" id="UP000076925"/>
    </source>
</evidence>
<keyword evidence="7" id="KW-0521">NADP</keyword>
<dbReference type="SMART" id="SM00822">
    <property type="entry name" value="PKS_KR"/>
    <property type="match status" value="1"/>
</dbReference>
<evidence type="ECO:0000256" key="10">
    <source>
        <dbReference type="ARBA" id="ARBA00023268"/>
    </source>
</evidence>
<dbReference type="InterPro" id="IPR016035">
    <property type="entry name" value="Acyl_Trfase/lysoPLipase"/>
</dbReference>
<dbReference type="SMART" id="SM00823">
    <property type="entry name" value="PKS_PP"/>
    <property type="match status" value="1"/>
</dbReference>
<dbReference type="GO" id="GO:0004312">
    <property type="term" value="F:fatty acid synthase activity"/>
    <property type="evidence" value="ECO:0007669"/>
    <property type="project" value="TreeGrafter"/>
</dbReference>
<dbReference type="InterPro" id="IPR006162">
    <property type="entry name" value="Ppantetheine_attach_site"/>
</dbReference>
<dbReference type="RefSeq" id="WP_017744613.1">
    <property type="nucleotide sequence ID" value="NZ_KQ976354.1"/>
</dbReference>
<dbReference type="InterPro" id="IPR014030">
    <property type="entry name" value="Ketoacyl_synth_N"/>
</dbReference>
<dbReference type="Proteomes" id="UP000076925">
    <property type="component" value="Unassembled WGS sequence"/>
</dbReference>
<dbReference type="PROSITE" id="PS00012">
    <property type="entry name" value="PHOSPHOPANTETHEINE"/>
    <property type="match status" value="1"/>
</dbReference>
<sequence>MTIDNYFNSLNDKDEIAIIGMSGRFPGAKNVDSFWQNIRDGVESISFFTDKELLSAGINPELLNDASYVRAGGVLENIELFDASFFGFSPREAEITDPQHRIFIECVWEALENASYNSQTYSGQIGLFAGVAPSSYLLSNLYPNREFMESVDSFQTLIGNDKDFLPTQVSYKLNLRGPSINVQTACSTSLVAVHLACQSLLNGESDIALAGGVSLSIPQKAGYQYQEGGIHSSDGHCRAFDANAQGCVPSQGIGIVVLKRLEDAIADGDLIHAVIKGSAINNDGSLKVGYTAPSVDGQREVILEALALAGVEPETIAYIETHGTGTKLGDPIEIKALTQAFRASTNEKGFCAIASVKTNVGHLNTAAGVAGLIKTVQALKHKQIPPSLHFKQPNTQIDFANSPFYVNTQLSEWKTNGTPRRAGVSSFGIGGTNAHVILEEAPVVETQHDRSSHSRPWQLLLLSAKTSTALETTTENLADHLHATPDINLPDVAYTLQVGRRAFEHRRIVVCHDTDDAVKVLTSQDPQRIFTYHHKSSHCPVIFMFSGQGAQYVNMGRELYDLDPTFRQQVDICAEILQPHLGLDIRHILYPSEQQIEVASQQLQQTAIAQPALFIIEYALAQLWIEWGVRPEATIGHSIGEYVAATIAGVFSLKDALAVVAKRGQLMQQLPAGSMLAIPLPQTEVQSLIQDVETRHGVSLHTNETSVQIAAINSPSSCVVSGSTDAIAALQNQLSSKGIECRLLHTSHAFHSGMMEPILEPFVQAVKQLKLNPPQIRFISNVTGSWITEDQATNPSYWSQHLRQTVKFSDGISQLLQQFEGVFLEIGPGRTLSTLTTQHLKSEAKQIVLSSLRHAKEQQSDVSFLLQTLGRLWLFGVEIDWSGFYTHEQRHRLPLPTYPFERQRYWIEPKKQGIDDRATSVSLGKKPDIADWFYIPFWKPSLPPARLEQQELAAQKSCTLVFLDECGLGTKLVEQLQQQNQDIITVTVGAEFTKLNECQYTLNPQHDRDYDTLIKELLTQQRLPKTIVHMWSVTPVTHKELELEDVEKTQAMGFYSLLFLAQTLGRQETTEDFNITVISNNLQPVTGTEVLFPEKATLLGPIKIIPQEYSNINCRSIDVILPSKGTWQEEKLVEQLLTELTVSTSECAIAYRGLNRWVQNFEPVRFDEAKIGKARLKEGGVYLITGGLGGIGLVLAEHLARTVQAKLLLIGRSAFPNRDEWEKWLMTHDETDSTSSKIRKLQALEQLGAEVLVVSADVSNTEQMQYAIAQAESQFGQLNGVIHAAGIIGGKPSEAIEKISRTDCEQQFQSKVHGLIVLDKVLQDRKLDFCLLLSSLSSVLGGLGFVAYSAANSFMDTFVHQRNQNHPVSWISVSWDGWQLEKENKQSTSVGASVAELAIKPEEGVQAFQRILNCSEFNHVVVSTGGLQARIDQWIKLESFQQKAAGQQANSLLLHSRPDLQNPYVPLTNEIEQTIGNIWQEVLGIKNIGLHDNFFELGGDSLLIIQVRSKLLKTLNKNLSIADLFEYSTISALAEYLGGKQVKEPTFQLADERASRKEAAMQEKRQLMKQRRMADA</sequence>
<dbReference type="InterPro" id="IPR001227">
    <property type="entry name" value="Ac_transferase_dom_sf"/>
</dbReference>
<dbReference type="Pfam" id="PF02801">
    <property type="entry name" value="Ketoacyl-synt_C"/>
    <property type="match status" value="1"/>
</dbReference>
<proteinExistence type="predicted"/>
<dbReference type="Gene3D" id="3.40.50.720">
    <property type="entry name" value="NAD(P)-binding Rossmann-like Domain"/>
    <property type="match status" value="1"/>
</dbReference>
<dbReference type="GO" id="GO:0031177">
    <property type="term" value="F:phosphopantetheine binding"/>
    <property type="evidence" value="ECO:0007669"/>
    <property type="project" value="InterPro"/>
</dbReference>
<feature type="region of interest" description="Disordered" evidence="21">
    <location>
        <begin position="1553"/>
        <end position="1576"/>
    </location>
</feature>